<dbReference type="SMART" id="SM00248">
    <property type="entry name" value="ANK"/>
    <property type="match status" value="11"/>
</dbReference>
<feature type="repeat" description="ANK" evidence="3">
    <location>
        <begin position="145"/>
        <end position="177"/>
    </location>
</feature>
<dbReference type="InterPro" id="IPR036770">
    <property type="entry name" value="Ankyrin_rpt-contain_sf"/>
</dbReference>
<dbReference type="PROSITE" id="PS50088">
    <property type="entry name" value="ANK_REPEAT"/>
    <property type="match status" value="10"/>
</dbReference>
<proteinExistence type="predicted"/>
<dbReference type="PRINTS" id="PR01415">
    <property type="entry name" value="ANKYRIN"/>
</dbReference>
<dbReference type="PROSITE" id="PS50297">
    <property type="entry name" value="ANK_REP_REGION"/>
    <property type="match status" value="8"/>
</dbReference>
<dbReference type="PANTHER" id="PTHR24126">
    <property type="entry name" value="ANKYRIN REPEAT, PH AND SEC7 DOMAIN CONTAINING PROTEIN SECG-RELATED"/>
    <property type="match status" value="1"/>
</dbReference>
<evidence type="ECO:0000256" key="3">
    <source>
        <dbReference type="PROSITE-ProRule" id="PRU00023"/>
    </source>
</evidence>
<dbReference type="Pfam" id="PF13637">
    <property type="entry name" value="Ank_4"/>
    <property type="match status" value="1"/>
</dbReference>
<keyword evidence="2 3" id="KW-0040">ANK repeat</keyword>
<dbReference type="Gene3D" id="1.25.40.20">
    <property type="entry name" value="Ankyrin repeat-containing domain"/>
    <property type="match status" value="5"/>
</dbReference>
<feature type="repeat" description="ANK" evidence="3">
    <location>
        <begin position="304"/>
        <end position="336"/>
    </location>
</feature>
<comment type="caution">
    <text evidence="4">The sequence shown here is derived from an EMBL/GenBank/DDBJ whole genome shotgun (WGS) entry which is preliminary data.</text>
</comment>
<feature type="repeat" description="ANK" evidence="3">
    <location>
        <begin position="72"/>
        <end position="104"/>
    </location>
</feature>
<feature type="repeat" description="ANK" evidence="3">
    <location>
        <begin position="36"/>
        <end position="71"/>
    </location>
</feature>
<dbReference type="Proteomes" id="UP001201163">
    <property type="component" value="Unassembled WGS sequence"/>
</dbReference>
<dbReference type="AlphaFoldDB" id="A0AAD4L8G0"/>
<evidence type="ECO:0000256" key="1">
    <source>
        <dbReference type="ARBA" id="ARBA00022737"/>
    </source>
</evidence>
<accession>A0AAD4L8G0</accession>
<feature type="repeat" description="ANK" evidence="3">
    <location>
        <begin position="265"/>
        <end position="303"/>
    </location>
</feature>
<organism evidence="4 5">
    <name type="scientific">Lactarius akahatsu</name>
    <dbReference type="NCBI Taxonomy" id="416441"/>
    <lineage>
        <taxon>Eukaryota</taxon>
        <taxon>Fungi</taxon>
        <taxon>Dikarya</taxon>
        <taxon>Basidiomycota</taxon>
        <taxon>Agaricomycotina</taxon>
        <taxon>Agaricomycetes</taxon>
        <taxon>Russulales</taxon>
        <taxon>Russulaceae</taxon>
        <taxon>Lactarius</taxon>
    </lineage>
</organism>
<evidence type="ECO:0000313" key="5">
    <source>
        <dbReference type="Proteomes" id="UP001201163"/>
    </source>
</evidence>
<dbReference type="Pfam" id="PF12796">
    <property type="entry name" value="Ank_2"/>
    <property type="match status" value="3"/>
</dbReference>
<sequence>GGAHEHPLVAALHGGHIRVAELLFQHGASVEVQGRFARTPLHRAVEWSNDVAVGAVQFLLEHGADANARQQDLSTPLHLGAARGYFEVAHMLLHRGADVNSRDVVGGTPLHLVSKRTFQRSEDSCLNLVQLLLNYGAKVDSRDKNDATALHNASLMRDLEVVRVLLNRGAPVNAEDYRSRTPLHQLLEAGDYSGADRFGIVSKKRKKEDRFGVAQLLVQHGADVNALAENLETPLHLASHLPELKLARMLFEYGADASVNAADYQDRTPLHRVLWAGDRSDADRFGVAQLLIERGADVNAPDEYHQTPLHPASYFVELKFVRMLLDHGANVNTEGSRGLTPLHRVWRAKGHPDKDRFGVAQLLMERGANVNARDQNHETPLHLASRLVSLDGAWILLKYGANLNAE</sequence>
<keyword evidence="1" id="KW-0677">Repeat</keyword>
<dbReference type="GO" id="GO:0006357">
    <property type="term" value="P:regulation of transcription by RNA polymerase II"/>
    <property type="evidence" value="ECO:0007669"/>
    <property type="project" value="TreeGrafter"/>
</dbReference>
<dbReference type="InterPro" id="IPR002110">
    <property type="entry name" value="Ankyrin_rpt"/>
</dbReference>
<evidence type="ECO:0000256" key="2">
    <source>
        <dbReference type="ARBA" id="ARBA00023043"/>
    </source>
</evidence>
<keyword evidence="5" id="KW-1185">Reference proteome</keyword>
<feature type="repeat" description="ANK" evidence="3">
    <location>
        <begin position="105"/>
        <end position="144"/>
    </location>
</feature>
<feature type="repeat" description="ANK" evidence="3">
    <location>
        <begin position="230"/>
        <end position="262"/>
    </location>
</feature>
<feature type="repeat" description="ANK" evidence="3">
    <location>
        <begin position="3"/>
        <end position="35"/>
    </location>
</feature>
<dbReference type="SUPFAM" id="SSF48403">
    <property type="entry name" value="Ankyrin repeat"/>
    <property type="match status" value="1"/>
</dbReference>
<feature type="non-terminal residue" evidence="4">
    <location>
        <position position="1"/>
    </location>
</feature>
<feature type="repeat" description="ANK" evidence="3">
    <location>
        <begin position="376"/>
        <end position="406"/>
    </location>
</feature>
<dbReference type="EMBL" id="JAKELL010000099">
    <property type="protein sequence ID" value="KAH8982508.1"/>
    <property type="molecule type" value="Genomic_DNA"/>
</dbReference>
<feature type="repeat" description="ANK" evidence="3">
    <location>
        <begin position="337"/>
        <end position="375"/>
    </location>
</feature>
<protein>
    <submittedName>
        <fullName evidence="4">Ankyrin repeat-containing domain protein</fullName>
    </submittedName>
</protein>
<name>A0AAD4L8G0_9AGAM</name>
<dbReference type="GO" id="GO:0061629">
    <property type="term" value="F:RNA polymerase II-specific DNA-binding transcription factor binding"/>
    <property type="evidence" value="ECO:0007669"/>
    <property type="project" value="TreeGrafter"/>
</dbReference>
<gene>
    <name evidence="4" type="ORF">EDB92DRAFT_1766436</name>
</gene>
<evidence type="ECO:0000313" key="4">
    <source>
        <dbReference type="EMBL" id="KAH8982508.1"/>
    </source>
</evidence>
<feature type="non-terminal residue" evidence="4">
    <location>
        <position position="406"/>
    </location>
</feature>
<dbReference type="PANTHER" id="PTHR24126:SF14">
    <property type="entry name" value="ANK_REP_REGION DOMAIN-CONTAINING PROTEIN"/>
    <property type="match status" value="1"/>
</dbReference>
<dbReference type="GO" id="GO:0005634">
    <property type="term" value="C:nucleus"/>
    <property type="evidence" value="ECO:0007669"/>
    <property type="project" value="TreeGrafter"/>
</dbReference>
<dbReference type="Pfam" id="PF00023">
    <property type="entry name" value="Ank"/>
    <property type="match status" value="1"/>
</dbReference>
<reference evidence="4" key="1">
    <citation type="submission" date="2022-01" db="EMBL/GenBank/DDBJ databases">
        <title>Comparative genomics reveals a dynamic genome evolution in the ectomycorrhizal milk-cap (Lactarius) mushrooms.</title>
        <authorList>
            <consortium name="DOE Joint Genome Institute"/>
            <person name="Lebreton A."/>
            <person name="Tang N."/>
            <person name="Kuo A."/>
            <person name="LaButti K."/>
            <person name="Drula E."/>
            <person name="Barry K."/>
            <person name="Clum A."/>
            <person name="Lipzen A."/>
            <person name="Mousain D."/>
            <person name="Ng V."/>
            <person name="Wang R."/>
            <person name="Wang X."/>
            <person name="Dai Y."/>
            <person name="Henrissat B."/>
            <person name="Grigoriev I.V."/>
            <person name="Guerin-Laguette A."/>
            <person name="Yu F."/>
            <person name="Martin F.M."/>
        </authorList>
    </citation>
    <scope>NUCLEOTIDE SEQUENCE</scope>
    <source>
        <strain evidence="4">QP</strain>
    </source>
</reference>